<dbReference type="Gene3D" id="3.30.300.30">
    <property type="match status" value="1"/>
</dbReference>
<gene>
    <name evidence="3" type="ORF">GCM10023147_01120</name>
</gene>
<dbReference type="Pfam" id="PF00501">
    <property type="entry name" value="AMP-binding"/>
    <property type="match status" value="1"/>
</dbReference>
<organism evidence="3 4">
    <name type="scientific">Tsukamurella soli</name>
    <dbReference type="NCBI Taxonomy" id="644556"/>
    <lineage>
        <taxon>Bacteria</taxon>
        <taxon>Bacillati</taxon>
        <taxon>Actinomycetota</taxon>
        <taxon>Actinomycetes</taxon>
        <taxon>Mycobacteriales</taxon>
        <taxon>Tsukamurellaceae</taxon>
        <taxon>Tsukamurella</taxon>
    </lineage>
</organism>
<dbReference type="InterPro" id="IPR025110">
    <property type="entry name" value="AMP-bd_C"/>
</dbReference>
<dbReference type="InterPro" id="IPR000873">
    <property type="entry name" value="AMP-dep_synth/lig_dom"/>
</dbReference>
<dbReference type="Gene3D" id="3.40.50.12780">
    <property type="entry name" value="N-terminal domain of ligase-like"/>
    <property type="match status" value="1"/>
</dbReference>
<dbReference type="InterPro" id="IPR045851">
    <property type="entry name" value="AMP-bd_C_sf"/>
</dbReference>
<keyword evidence="3" id="KW-0436">Ligase</keyword>
<keyword evidence="4" id="KW-1185">Reference proteome</keyword>
<reference evidence="4" key="1">
    <citation type="journal article" date="2019" name="Int. J. Syst. Evol. Microbiol.">
        <title>The Global Catalogue of Microorganisms (GCM) 10K type strain sequencing project: providing services to taxonomists for standard genome sequencing and annotation.</title>
        <authorList>
            <consortium name="The Broad Institute Genomics Platform"/>
            <consortium name="The Broad Institute Genome Sequencing Center for Infectious Disease"/>
            <person name="Wu L."/>
            <person name="Ma J."/>
        </authorList>
    </citation>
    <scope>NUCLEOTIDE SEQUENCE [LARGE SCALE GENOMIC DNA]</scope>
    <source>
        <strain evidence="4">JCM 17688</strain>
    </source>
</reference>
<evidence type="ECO:0000259" key="2">
    <source>
        <dbReference type="Pfam" id="PF13193"/>
    </source>
</evidence>
<dbReference type="Pfam" id="PF13193">
    <property type="entry name" value="AMP-binding_C"/>
    <property type="match status" value="1"/>
</dbReference>
<dbReference type="InterPro" id="IPR050237">
    <property type="entry name" value="ATP-dep_AMP-bd_enzyme"/>
</dbReference>
<accession>A0ABP8J0Q1</accession>
<proteinExistence type="predicted"/>
<comment type="caution">
    <text evidence="3">The sequence shown here is derived from an EMBL/GenBank/DDBJ whole genome shotgun (WGS) entry which is preliminary data.</text>
</comment>
<evidence type="ECO:0000259" key="1">
    <source>
        <dbReference type="Pfam" id="PF00501"/>
    </source>
</evidence>
<dbReference type="PANTHER" id="PTHR43767:SF11">
    <property type="entry name" value="MEDIUM-CHAIN-FATTY-ACID--COA LIGASE"/>
    <property type="match status" value="1"/>
</dbReference>
<dbReference type="EMBL" id="BAABFR010000001">
    <property type="protein sequence ID" value="GAA4382832.1"/>
    <property type="molecule type" value="Genomic_DNA"/>
</dbReference>
<feature type="domain" description="AMP-binding enzyme C-terminal" evidence="2">
    <location>
        <begin position="458"/>
        <end position="532"/>
    </location>
</feature>
<evidence type="ECO:0000313" key="3">
    <source>
        <dbReference type="EMBL" id="GAA4382832.1"/>
    </source>
</evidence>
<dbReference type="InterPro" id="IPR042099">
    <property type="entry name" value="ANL_N_sf"/>
</dbReference>
<protein>
    <submittedName>
        <fullName evidence="3">Long-chain fatty acid--CoA ligase</fullName>
    </submittedName>
</protein>
<dbReference type="PANTHER" id="PTHR43767">
    <property type="entry name" value="LONG-CHAIN-FATTY-ACID--COA LIGASE"/>
    <property type="match status" value="1"/>
</dbReference>
<sequence>MSDRILPMQSTMQDEQMSLATLLEYGTGWHGDATVATWSDTGTRRITFSDLGREAARLANALRSLGVKPGDRVATFMWNNTEHMTAYAGIPAMGAVLHTLNIRLFPEQATFIANHAADKVIIADHSVLPQLNAALPGMTTVRHIVVTNGDPAGVDAPHGVEVHDYRQLLDAQPDSYAWPDIDERAAAAACYTSGTTGDPKGVVYSHRSIWLHSLQVCASYGMGVSPTDTVLPIVPMFHAMSWGIPYATLMAGASVVMPDRFLQPEYVLRLLAEERPTFAAAVPAVWIGVLQRLDAVPQDISHLRHVVVGGSAVPPSLMRAFSERHGVDIIQAWGMTEISPLATLAWAPRGADADEAWRYRYTQGRFLPGIRARLVDADDRLVPPDGESLGEIEIRGPWATASYYTPDESKPVGADKFDDGWLRTGDIGKVTPNGYLTLVDRSKDVIKSGGEWISSVDLENEVMAHPDVLEAAAIGIPDAKWDERPLVAVVVREGAAPSVAALREHLATKFAKWQIPDSWSFVDAVPKTSVGKFDKKVLRARYADGGLVVVGADGSV</sequence>
<evidence type="ECO:0000313" key="4">
    <source>
        <dbReference type="Proteomes" id="UP001500635"/>
    </source>
</evidence>
<name>A0ABP8J0Q1_9ACTN</name>
<dbReference type="GO" id="GO:0016874">
    <property type="term" value="F:ligase activity"/>
    <property type="evidence" value="ECO:0007669"/>
    <property type="project" value="UniProtKB-KW"/>
</dbReference>
<dbReference type="SUPFAM" id="SSF56801">
    <property type="entry name" value="Acetyl-CoA synthetase-like"/>
    <property type="match status" value="1"/>
</dbReference>
<dbReference type="CDD" id="cd12119">
    <property type="entry name" value="ttLC_FACS_AlkK_like"/>
    <property type="match status" value="1"/>
</dbReference>
<dbReference type="Proteomes" id="UP001500635">
    <property type="component" value="Unassembled WGS sequence"/>
</dbReference>
<feature type="domain" description="AMP-dependent synthetase/ligase" evidence="1">
    <location>
        <begin position="31"/>
        <end position="404"/>
    </location>
</feature>
<dbReference type="NCBIfam" id="NF004837">
    <property type="entry name" value="PRK06187.1"/>
    <property type="match status" value="1"/>
</dbReference>